<dbReference type="Pfam" id="PF18709">
    <property type="entry name" value="DLP_helical"/>
    <property type="match status" value="1"/>
</dbReference>
<proteinExistence type="predicted"/>
<feature type="domain" description="G" evidence="2">
    <location>
        <begin position="57"/>
        <end position="163"/>
    </location>
</feature>
<dbReference type="Gene3D" id="3.40.50.300">
    <property type="entry name" value="P-loop containing nucleotide triphosphate hydrolases"/>
    <property type="match status" value="1"/>
</dbReference>
<protein>
    <recommendedName>
        <fullName evidence="6">Labile enterotoxin output A</fullName>
    </recommendedName>
</protein>
<reference evidence="5" key="1">
    <citation type="submission" date="2019-07" db="EMBL/GenBank/DDBJ databases">
        <title>Complete Genome Sequences of Vibrion rotiferianus strain AM7.</title>
        <authorList>
            <person name="Miyazaki K."/>
            <person name="Wiseschart A."/>
            <person name="Pootanakit K."/>
            <person name="Ishimori K."/>
            <person name="Kitahara K."/>
        </authorList>
    </citation>
    <scope>NUCLEOTIDE SEQUENCE [LARGE SCALE GENOMIC DNA]</scope>
    <source>
        <strain evidence="5">AM7</strain>
    </source>
</reference>
<evidence type="ECO:0000259" key="2">
    <source>
        <dbReference type="Pfam" id="PF01926"/>
    </source>
</evidence>
<dbReference type="RefSeq" id="WP_038888416.1">
    <property type="nucleotide sequence ID" value="NZ_AP019799.1"/>
</dbReference>
<dbReference type="SUPFAM" id="SSF52540">
    <property type="entry name" value="P-loop containing nucleoside triphosphate hydrolases"/>
    <property type="match status" value="1"/>
</dbReference>
<evidence type="ECO:0000313" key="4">
    <source>
        <dbReference type="EMBL" id="BBL92024.1"/>
    </source>
</evidence>
<evidence type="ECO:0000313" key="5">
    <source>
        <dbReference type="Proteomes" id="UP000315115"/>
    </source>
</evidence>
<feature type="domain" description="Dynamin-like helical" evidence="3">
    <location>
        <begin position="214"/>
        <end position="547"/>
    </location>
</feature>
<name>A0A510IDY7_9VIBR</name>
<gene>
    <name evidence="4" type="ORF">VroAM7_46770</name>
</gene>
<organism evidence="4 5">
    <name type="scientific">Vibrio rotiferianus</name>
    <dbReference type="NCBI Taxonomy" id="190895"/>
    <lineage>
        <taxon>Bacteria</taxon>
        <taxon>Pseudomonadati</taxon>
        <taxon>Pseudomonadota</taxon>
        <taxon>Gammaproteobacteria</taxon>
        <taxon>Vibrionales</taxon>
        <taxon>Vibrionaceae</taxon>
        <taxon>Vibrio</taxon>
    </lineage>
</organism>
<sequence>MNQTLKQFESNKLKAQTLLSKLSSFLELGEEAGALIEGSLKTKLEAAMRTVDNGRLRIALVGGFSEGKTSIAAAWLGKLDADTMNISHQESSDMVATYDIGDNCELIDTPGLFGFKEKSSASSEEAQAYKDITKKYVSEAHLLLYVMSPTNPIKASHQEELSWLFRDLNLLSRTVFVLGRFDEVADVEDEWDYNENFRIKSQNVIARLNDAINLSEEDKSNLSVVAVAANPFDMGMSYWLENPDKFKELSHIDTLQAATTEKVSTNGGVMAVALEAQQSVISDVLARQLPAAIRNDELIGEELSRLSGMNMRLDKQLHETTTQIKEVQIGLREFVTSHFSSLILQVKGSDINTFSDFFEREIGSEGAVLNTRIQNEFDRQINSLSGDLIQLKANFDNEVSHYNNAVTMMGKQGMDFVVKGGYINNSSILAARDGLVSAGKLVGLDLASMLKFKPWGAVNLAKGINGALVVVGIAIEAWNSYSEHKKQKEFEDSVQNMVENFEKQREELLKLINADNFIEQFFPTHVELRNSMTELKECIDTQSERRAKFRAWREEGEKIKAEFEQLN</sequence>
<dbReference type="Pfam" id="PF01926">
    <property type="entry name" value="MMR_HSR1"/>
    <property type="match status" value="1"/>
</dbReference>
<accession>A0A510IDY7</accession>
<evidence type="ECO:0000259" key="3">
    <source>
        <dbReference type="Pfam" id="PF18709"/>
    </source>
</evidence>
<dbReference type="AlphaFoldDB" id="A0A510IDY7"/>
<dbReference type="GO" id="GO:0005525">
    <property type="term" value="F:GTP binding"/>
    <property type="evidence" value="ECO:0007669"/>
    <property type="project" value="InterPro"/>
</dbReference>
<dbReference type="InterPro" id="IPR049678">
    <property type="entry name" value="LeoA-like"/>
</dbReference>
<feature type="coiled-coil region" evidence="1">
    <location>
        <begin position="487"/>
        <end position="514"/>
    </location>
</feature>
<dbReference type="NCBIfam" id="NF041922">
    <property type="entry name" value="DLP_LeoA_gen"/>
    <property type="match status" value="1"/>
</dbReference>
<evidence type="ECO:0000256" key="1">
    <source>
        <dbReference type="SAM" id="Coils"/>
    </source>
</evidence>
<dbReference type="InterPro" id="IPR006073">
    <property type="entry name" value="GTP-bd"/>
</dbReference>
<dbReference type="InterPro" id="IPR027417">
    <property type="entry name" value="P-loop_NTPase"/>
</dbReference>
<keyword evidence="1" id="KW-0175">Coiled coil</keyword>
<dbReference type="EMBL" id="AP019799">
    <property type="protein sequence ID" value="BBL92024.1"/>
    <property type="molecule type" value="Genomic_DNA"/>
</dbReference>
<dbReference type="Proteomes" id="UP000315115">
    <property type="component" value="Chromosome 2"/>
</dbReference>
<dbReference type="InterPro" id="IPR040576">
    <property type="entry name" value="DLP_helical"/>
</dbReference>
<evidence type="ECO:0008006" key="6">
    <source>
        <dbReference type="Google" id="ProtNLM"/>
    </source>
</evidence>